<feature type="domain" description="Cadherin" evidence="16">
    <location>
        <begin position="651"/>
        <end position="753"/>
    </location>
</feature>
<feature type="signal peptide" evidence="15">
    <location>
        <begin position="1"/>
        <end position="42"/>
    </location>
</feature>
<dbReference type="Pfam" id="PF25374">
    <property type="entry name" value="Cadherin_FAT4_N"/>
    <property type="match status" value="1"/>
</dbReference>
<keyword evidence="4" id="KW-0812">Transmembrane</keyword>
<dbReference type="VEuPathDB" id="VectorBase:ISCW017319"/>
<dbReference type="Proteomes" id="UP000001555">
    <property type="component" value="Unassembled WGS sequence"/>
</dbReference>
<dbReference type="Pfam" id="PF00028">
    <property type="entry name" value="Cadherin"/>
    <property type="match status" value="13"/>
</dbReference>
<keyword evidence="3" id="KW-0245">EGF-like domain</keyword>
<dbReference type="GO" id="GO:0009887">
    <property type="term" value="P:animal organ morphogenesis"/>
    <property type="evidence" value="ECO:0007669"/>
    <property type="project" value="UniProtKB-ARBA"/>
</dbReference>
<evidence type="ECO:0000256" key="3">
    <source>
        <dbReference type="ARBA" id="ARBA00022536"/>
    </source>
</evidence>
<evidence type="ECO:0000256" key="6">
    <source>
        <dbReference type="ARBA" id="ARBA00022737"/>
    </source>
</evidence>
<evidence type="ECO:0000256" key="9">
    <source>
        <dbReference type="ARBA" id="ARBA00022989"/>
    </source>
</evidence>
<dbReference type="PROSITE" id="PS00232">
    <property type="entry name" value="CADHERIN_1"/>
    <property type="match status" value="8"/>
</dbReference>
<dbReference type="FunFam" id="2.60.40.60:FF:000143">
    <property type="entry name" value="FAT atypical cadherin 4"/>
    <property type="match status" value="1"/>
</dbReference>
<dbReference type="GO" id="GO:0004022">
    <property type="term" value="F:alcohol dehydrogenase (NAD+) activity"/>
    <property type="evidence" value="ECO:0007669"/>
    <property type="project" value="UniProtKB-EC"/>
</dbReference>
<comment type="subcellular location">
    <subcellularLocation>
        <location evidence="1">Cell membrane</location>
        <topology evidence="1">Single-pass type I membrane protein</topology>
    </subcellularLocation>
</comment>
<dbReference type="FunFam" id="2.60.40.60:FF:000039">
    <property type="entry name" value="FAT atypical cadherin 3"/>
    <property type="match status" value="1"/>
</dbReference>
<dbReference type="GO" id="GO:0098742">
    <property type="term" value="P:cell-cell adhesion via plasma-membrane adhesion molecules"/>
    <property type="evidence" value="ECO:0000318"/>
    <property type="project" value="GO_Central"/>
</dbReference>
<feature type="region of interest" description="Disordered" evidence="14">
    <location>
        <begin position="1"/>
        <end position="22"/>
    </location>
</feature>
<dbReference type="PRINTS" id="PR00205">
    <property type="entry name" value="CADHERIN"/>
</dbReference>
<dbReference type="PaxDb" id="6945-B7P9Y6"/>
<evidence type="ECO:0000256" key="8">
    <source>
        <dbReference type="ARBA" id="ARBA00022889"/>
    </source>
</evidence>
<feature type="domain" description="Cadherin" evidence="16">
    <location>
        <begin position="1493"/>
        <end position="1586"/>
    </location>
</feature>
<dbReference type="OrthoDB" id="6252479at2759"/>
<dbReference type="EMBL" id="ABJB010839736">
    <property type="status" value="NOT_ANNOTATED_CDS"/>
    <property type="molecule type" value="Genomic_DNA"/>
</dbReference>
<dbReference type="GO" id="GO:0031175">
    <property type="term" value="P:neuron projection development"/>
    <property type="evidence" value="ECO:0000318"/>
    <property type="project" value="GO_Central"/>
</dbReference>
<keyword evidence="2" id="KW-1003">Cell membrane</keyword>
<keyword evidence="8" id="KW-0130">Cell adhesion</keyword>
<evidence type="ECO:0000256" key="15">
    <source>
        <dbReference type="SAM" id="SignalP"/>
    </source>
</evidence>
<dbReference type="EC" id="1.1.1.1" evidence="17"/>
<dbReference type="EnsemblMetazoa" id="ISCW017319-RA">
    <property type="protein sequence ID" value="ISCW017319-PA"/>
    <property type="gene ID" value="ISCW017319"/>
</dbReference>
<evidence type="ECO:0000256" key="4">
    <source>
        <dbReference type="ARBA" id="ARBA00022692"/>
    </source>
</evidence>
<dbReference type="GO" id="GO:0001736">
    <property type="term" value="P:establishment of planar polarity"/>
    <property type="evidence" value="ECO:0007669"/>
    <property type="project" value="UniProtKB-ARBA"/>
</dbReference>
<dbReference type="InterPro" id="IPR015919">
    <property type="entry name" value="Cadherin-like_sf"/>
</dbReference>
<dbReference type="GO" id="GO:0007156">
    <property type="term" value="P:homophilic cell adhesion via plasma membrane adhesion molecules"/>
    <property type="evidence" value="ECO:0007669"/>
    <property type="project" value="InterPro"/>
</dbReference>
<dbReference type="EMBL" id="ABJB010022594">
    <property type="status" value="NOT_ANNOTATED_CDS"/>
    <property type="molecule type" value="Genomic_DNA"/>
</dbReference>
<evidence type="ECO:0000256" key="10">
    <source>
        <dbReference type="ARBA" id="ARBA00023136"/>
    </source>
</evidence>
<proteinExistence type="predicted"/>
<evidence type="ECO:0000256" key="1">
    <source>
        <dbReference type="ARBA" id="ARBA00004251"/>
    </source>
</evidence>
<dbReference type="EMBL" id="DS668046">
    <property type="protein sequence ID" value="EEC03408.1"/>
    <property type="molecule type" value="Genomic_DNA"/>
</dbReference>
<feature type="chain" id="PRO_5010825917" evidence="15">
    <location>
        <begin position="43"/>
        <end position="1590"/>
    </location>
</feature>
<dbReference type="FunFam" id="2.60.40.60:FF:000007">
    <property type="entry name" value="Protocadherin alpha 2"/>
    <property type="match status" value="1"/>
</dbReference>
<dbReference type="PROSITE" id="PS50268">
    <property type="entry name" value="CADHERIN_2"/>
    <property type="match status" value="14"/>
</dbReference>
<dbReference type="PANTHER" id="PTHR24027">
    <property type="entry name" value="CADHERIN-23"/>
    <property type="match status" value="1"/>
</dbReference>
<evidence type="ECO:0000256" key="5">
    <source>
        <dbReference type="ARBA" id="ARBA00022729"/>
    </source>
</evidence>
<feature type="domain" description="Cadherin" evidence="16">
    <location>
        <begin position="94"/>
        <end position="159"/>
    </location>
</feature>
<dbReference type="FunFam" id="2.60.40.60:FF:000104">
    <property type="entry name" value="cadherin-23 isoform X1"/>
    <property type="match status" value="1"/>
</dbReference>
<feature type="domain" description="Cadherin" evidence="16">
    <location>
        <begin position="1071"/>
        <end position="1176"/>
    </location>
</feature>
<dbReference type="VEuPathDB" id="VectorBase:ISCP_012369"/>
<sequence>MKSSTGSSVDDDGRPPRSRRRPPWTMSFPLLLMLLLLPECDGAEAAESALRRGSDRGPLVPMQSRQPDTRVLLELEEGKPVGTLVGHIPTRDNFTYRFNEPPAELTLDPVSGAIRTAVVIDRESLASDRFDLVVLSSQPTYPIEVRLRVLDVNDNAPVFPEASLAVAFSEEANVGTRVILDTASDGDAGSNGLSTDYRIVAGNEDARFRLVVTTNPSGETPFLHLETTGRLDREARDAYTLNVSASDGGTPPRLGYLQVNVSVLDVNDNPPMFDHSDYFVSINESLPVGASILQVRATDADAGVNSQVAYYLDAQGDFTVDADSGILRTASARPPRCPRIRPDSPRSCVFTVFAHDHGSPRQDGRAYVTVSLVDANDHEPVIRFRVFTAPDSYATVDENAQNGSVVAAVSVIDHDEGPNGDTVVQIHGGNELGHFRLEKTPSFDIVRVNGVLDRERVSRYNLTVTATDRGSPARSSTAYLLILVNDVNDHEPHRDTGINARLSYSIAAGNERLWFKIDANTGLVTTARPLDRELQDLVELKISAKDGGPNPFSRDRELQSNYNVLVVAKDQGSPARSSTATVQVSVIDVDDHRPRFYPTQYFVELAGGAPLGMSARHPSGRDVDYQDTALVVVFVRDTGRALPLRFTLPRGAAEYSFQIPEDGPEARIGRELGRVSLERSDQVDRARFSIVDGDPLGWFRLDPVTGVLTTAAPLDRERNARVTLTVVANTLAFFTRASVAVTLGDVNDNAPRFARPLVRLSVAESWPTGLELYVPEASDPDDGVNADLEFRLESGPAALFGVDARTGMVRLLRPLRTQAGKEFALELAASDRGQPRLSSKQQLLIRVEDVNDHTPTFERPSYETSLLELTAVNERFFMLRASDADSGENGRVSYEISEGNQEGRFGVFPDGAVYVKKALDREWRDLYALTVVARDSGDRPRSSAVSLLVHVLDENDNPPVFDNATFAFSLAENEPPDTHVGKLSADDGDRGRNAELTFSLASNENDFAVDPRTGFVRTLRYFDREKLLELTGHDTITMDAVVLDSGIARLRGEAKVLVRITDVNDNAPVFSRPNYRASVSESAPLRSAVLRVSATDADQGPNGDVLYAIADGNQEESFAIDEATGQVILMAPLDRERTGSYTLTVIARDTGARVQHTSTATVLVQVLDENDNAPEFVPGPLRADVLETTAVGFELHRFSAMDRDLGMNGEVAFAIAAGNVKEAFKVDSVTGALFLDRPLDFEQQSSYTLNITASDGGSPRQSSALSFSVRVLDVNDNPPQFANVAIVRQIEEGLPVDTPVVTVTAVDRDSAANGRVTYQITGQEPQGAHFTVRPDTGVVLTAAEIDREFSDTFKLTLTATDQGNPGLFSHKTVTIIVEDVNDNAPAFVSVDAGVLPEDSDKGYVVMKLEAVDVDANANGQVTYELVDGDKTLFSLDRVTGELSLNRAVGRPAVSYSLAVQASDQAVPSQRKTSRAQVTVLGASKRPQAAPTFSAPQYAASVFENEPAGTSVLAVRADAKSDARVQFFLTSVRSAGAATGRRFAVHRDTGLVTTASPLDREAGSDVFQLEVLAVDAASKVPRTAKATASPQ</sequence>
<dbReference type="InterPro" id="IPR039808">
    <property type="entry name" value="Cadherin"/>
</dbReference>
<feature type="domain" description="Cadherin" evidence="16">
    <location>
        <begin position="160"/>
        <end position="273"/>
    </location>
</feature>
<dbReference type="GO" id="GO:0016342">
    <property type="term" value="C:catenin complex"/>
    <property type="evidence" value="ECO:0000318"/>
    <property type="project" value="GO_Central"/>
</dbReference>
<feature type="domain" description="Cadherin" evidence="16">
    <location>
        <begin position="495"/>
        <end position="596"/>
    </location>
</feature>
<dbReference type="InParanoid" id="B7P9Y6"/>
<dbReference type="EMBL" id="ABJB010731548">
    <property type="status" value="NOT_ANNOTATED_CDS"/>
    <property type="molecule type" value="Genomic_DNA"/>
</dbReference>
<dbReference type="GO" id="GO:0008013">
    <property type="term" value="F:beta-catenin binding"/>
    <property type="evidence" value="ECO:0000318"/>
    <property type="project" value="GO_Central"/>
</dbReference>
<keyword evidence="19" id="KW-1185">Reference proteome</keyword>
<name>B7P9Y6_IXOSC</name>
<feature type="domain" description="Cadherin" evidence="16">
    <location>
        <begin position="754"/>
        <end position="857"/>
    </location>
</feature>
<gene>
    <name evidence="17" type="ORF">IscW_ISCW017319</name>
</gene>
<dbReference type="InterPro" id="IPR002126">
    <property type="entry name" value="Cadherin-like_dom"/>
</dbReference>
<evidence type="ECO:0000256" key="7">
    <source>
        <dbReference type="ARBA" id="ARBA00022837"/>
    </source>
</evidence>
<dbReference type="GO" id="GO:0016477">
    <property type="term" value="P:cell migration"/>
    <property type="evidence" value="ECO:0000318"/>
    <property type="project" value="GO_Central"/>
</dbReference>
<dbReference type="SUPFAM" id="SSF49313">
    <property type="entry name" value="Cadherin-like"/>
    <property type="match status" value="15"/>
</dbReference>
<keyword evidence="11" id="KW-1015">Disulfide bond</keyword>
<dbReference type="VEuPathDB" id="VectorBase:ISCI017319"/>
<evidence type="ECO:0000259" key="16">
    <source>
        <dbReference type="PROSITE" id="PS50268"/>
    </source>
</evidence>
<feature type="domain" description="Cadherin" evidence="16">
    <location>
        <begin position="388"/>
        <end position="494"/>
    </location>
</feature>
<dbReference type="FunFam" id="2.60.40.60:FF:000020">
    <property type="entry name" value="Dachsous cadherin-related 1b"/>
    <property type="match status" value="1"/>
</dbReference>
<dbReference type="GO" id="GO:0007163">
    <property type="term" value="P:establishment or maintenance of cell polarity"/>
    <property type="evidence" value="ECO:0007669"/>
    <property type="project" value="UniProtKB-ARBA"/>
</dbReference>
<keyword evidence="17" id="KW-0560">Oxidoreductase</keyword>
<feature type="domain" description="Cadherin" evidence="16">
    <location>
        <begin position="962"/>
        <end position="1070"/>
    </location>
</feature>
<feature type="domain" description="Cadherin" evidence="16">
    <location>
        <begin position="1289"/>
        <end position="1387"/>
    </location>
</feature>
<reference evidence="17 19" key="1">
    <citation type="submission" date="2008-03" db="EMBL/GenBank/DDBJ databases">
        <title>Annotation of Ixodes scapularis.</title>
        <authorList>
            <consortium name="Ixodes scapularis Genome Project Consortium"/>
            <person name="Caler E."/>
            <person name="Hannick L.I."/>
            <person name="Bidwell S."/>
            <person name="Joardar V."/>
            <person name="Thiagarajan M."/>
            <person name="Amedeo P."/>
            <person name="Galinsky K.J."/>
            <person name="Schobel S."/>
            <person name="Inman J."/>
            <person name="Hostetler J."/>
            <person name="Miller J."/>
            <person name="Hammond M."/>
            <person name="Megy K."/>
            <person name="Lawson D."/>
            <person name="Kodira C."/>
            <person name="Sutton G."/>
            <person name="Meyer J."/>
            <person name="Hill C.A."/>
            <person name="Birren B."/>
            <person name="Nene V."/>
            <person name="Collins F."/>
            <person name="Alarcon-Chaidez F."/>
            <person name="Wikel S."/>
            <person name="Strausberg R."/>
        </authorList>
    </citation>
    <scope>NUCLEOTIDE SEQUENCE [LARGE SCALE GENOMIC DNA]</scope>
    <source>
        <strain evidence="19">Wikel</strain>
        <strain evidence="17">Wikel colony</strain>
    </source>
</reference>
<evidence type="ECO:0000313" key="19">
    <source>
        <dbReference type="Proteomes" id="UP000001555"/>
    </source>
</evidence>
<feature type="domain" description="Cadherin" evidence="16">
    <location>
        <begin position="1395"/>
        <end position="1492"/>
    </location>
</feature>
<evidence type="ECO:0000256" key="11">
    <source>
        <dbReference type="ARBA" id="ARBA00023157"/>
    </source>
</evidence>
<dbReference type="FunFam" id="2.60.40.60:FF:000024">
    <property type="entry name" value="FAT atypical cadherin 3"/>
    <property type="match status" value="1"/>
</dbReference>
<feature type="domain" description="Cadherin" evidence="16">
    <location>
        <begin position="858"/>
        <end position="961"/>
    </location>
</feature>
<dbReference type="EMBL" id="ABJB010823901">
    <property type="status" value="NOT_ANNOTATED_CDS"/>
    <property type="molecule type" value="Genomic_DNA"/>
</dbReference>
<keyword evidence="12" id="KW-0325">Glycoprotein</keyword>
<dbReference type="GO" id="GO:0008104">
    <property type="term" value="P:intracellular protein localization"/>
    <property type="evidence" value="ECO:0007669"/>
    <property type="project" value="UniProtKB-ARBA"/>
</dbReference>
<evidence type="ECO:0000256" key="14">
    <source>
        <dbReference type="SAM" id="MobiDB-lite"/>
    </source>
</evidence>
<keyword evidence="6" id="KW-0677">Repeat</keyword>
<dbReference type="GO" id="GO:0045296">
    <property type="term" value="F:cadherin binding"/>
    <property type="evidence" value="ECO:0000318"/>
    <property type="project" value="GO_Central"/>
</dbReference>
<dbReference type="GO" id="GO:0005509">
    <property type="term" value="F:calcium ion binding"/>
    <property type="evidence" value="ECO:0007669"/>
    <property type="project" value="UniProtKB-UniRule"/>
</dbReference>
<keyword evidence="10" id="KW-0472">Membrane</keyword>
<keyword evidence="7 13" id="KW-0106">Calcium</keyword>
<evidence type="ECO:0000313" key="18">
    <source>
        <dbReference type="EnsemblMetazoa" id="ISCW017319-PA"/>
    </source>
</evidence>
<evidence type="ECO:0000256" key="13">
    <source>
        <dbReference type="PROSITE-ProRule" id="PRU00043"/>
    </source>
</evidence>
<feature type="domain" description="Cadherin" evidence="16">
    <location>
        <begin position="274"/>
        <end position="382"/>
    </location>
</feature>
<keyword evidence="9" id="KW-1133">Transmembrane helix</keyword>
<feature type="domain" description="Cadherin" evidence="16">
    <location>
        <begin position="1177"/>
        <end position="1281"/>
    </location>
</feature>
<dbReference type="Gene3D" id="2.60.40.60">
    <property type="entry name" value="Cadherins"/>
    <property type="match status" value="15"/>
</dbReference>
<dbReference type="InterPro" id="IPR020894">
    <property type="entry name" value="Cadherin_CS"/>
</dbReference>
<dbReference type="FunFam" id="2.60.40.60:FF:000134">
    <property type="entry name" value="protocadherin Fat 4"/>
    <property type="match status" value="1"/>
</dbReference>
<dbReference type="HOGENOM" id="CLU_001273_1_0_1"/>
<dbReference type="STRING" id="6945.B7P9Y6"/>
<protein>
    <submittedName>
        <fullName evidence="17 18">Protocadherin fat, putative</fullName>
        <ecNumber evidence="17">1.1.1.1</ecNumber>
    </submittedName>
</protein>
<dbReference type="GO" id="GO:0048589">
    <property type="term" value="P:developmental growth"/>
    <property type="evidence" value="ECO:0007669"/>
    <property type="project" value="UniProtKB-ARBA"/>
</dbReference>
<dbReference type="FunFam" id="2.60.40.60:FF:000081">
    <property type="entry name" value="protocadherin Fat 4"/>
    <property type="match status" value="1"/>
</dbReference>
<reference evidence="18" key="2">
    <citation type="submission" date="2020-05" db="UniProtKB">
        <authorList>
            <consortium name="EnsemblMetazoa"/>
        </authorList>
    </citation>
    <scope>IDENTIFICATION</scope>
    <source>
        <strain evidence="18">wikel</strain>
    </source>
</reference>
<keyword evidence="5 15" id="KW-0732">Signal</keyword>
<evidence type="ECO:0000256" key="12">
    <source>
        <dbReference type="ARBA" id="ARBA00023180"/>
    </source>
</evidence>
<accession>B7P9Y6</accession>
<dbReference type="CDD" id="cd11304">
    <property type="entry name" value="Cadherin_repeat"/>
    <property type="match status" value="14"/>
</dbReference>
<evidence type="ECO:0000256" key="2">
    <source>
        <dbReference type="ARBA" id="ARBA00022475"/>
    </source>
</evidence>
<dbReference type="FunFam" id="2.60.40.60:FF:000033">
    <property type="entry name" value="FAT atypical cadherin 1"/>
    <property type="match status" value="1"/>
</dbReference>
<dbReference type="EMBL" id="ABJB010823282">
    <property type="status" value="NOT_ANNOTATED_CDS"/>
    <property type="molecule type" value="Genomic_DNA"/>
</dbReference>
<dbReference type="PANTHER" id="PTHR24027:SF438">
    <property type="entry name" value="CADHERIN 23"/>
    <property type="match status" value="1"/>
</dbReference>
<dbReference type="SMART" id="SM00112">
    <property type="entry name" value="CA"/>
    <property type="match status" value="14"/>
</dbReference>
<organism>
    <name type="scientific">Ixodes scapularis</name>
    <name type="common">Black-legged tick</name>
    <name type="synonym">Deer tick</name>
    <dbReference type="NCBI Taxonomy" id="6945"/>
    <lineage>
        <taxon>Eukaryota</taxon>
        <taxon>Metazoa</taxon>
        <taxon>Ecdysozoa</taxon>
        <taxon>Arthropoda</taxon>
        <taxon>Chelicerata</taxon>
        <taxon>Arachnida</taxon>
        <taxon>Acari</taxon>
        <taxon>Parasitiformes</taxon>
        <taxon>Ixodida</taxon>
        <taxon>Ixodoidea</taxon>
        <taxon>Ixodidae</taxon>
        <taxon>Ixodinae</taxon>
        <taxon>Ixodes</taxon>
    </lineage>
</organism>
<evidence type="ECO:0000313" key="17">
    <source>
        <dbReference type="EMBL" id="EEC03408.1"/>
    </source>
</evidence>